<dbReference type="PANTHER" id="PTHR44051:SF8">
    <property type="entry name" value="GLUTATHIONE S-TRANSFERASE GSTA"/>
    <property type="match status" value="1"/>
</dbReference>
<dbReference type="SUPFAM" id="SSF47616">
    <property type="entry name" value="GST C-terminal domain-like"/>
    <property type="match status" value="1"/>
</dbReference>
<dbReference type="AlphaFoldDB" id="A0A1I5WA99"/>
<dbReference type="SFLD" id="SFLDG00358">
    <property type="entry name" value="Main_(cytGST)"/>
    <property type="match status" value="1"/>
</dbReference>
<name>A0A1I5WA99_9RHOB</name>
<dbReference type="Gene3D" id="3.40.30.10">
    <property type="entry name" value="Glutaredoxin"/>
    <property type="match status" value="1"/>
</dbReference>
<dbReference type="EMBL" id="FOXV01000002">
    <property type="protein sequence ID" value="SFQ16611.1"/>
    <property type="molecule type" value="Genomic_DNA"/>
</dbReference>
<keyword evidence="3" id="KW-1185">Reference proteome</keyword>
<dbReference type="SFLD" id="SFLDS00019">
    <property type="entry name" value="Glutathione_Transferase_(cytos"/>
    <property type="match status" value="1"/>
</dbReference>
<dbReference type="GO" id="GO:0016740">
    <property type="term" value="F:transferase activity"/>
    <property type="evidence" value="ECO:0007669"/>
    <property type="project" value="UniProtKB-KW"/>
</dbReference>
<proteinExistence type="predicted"/>
<evidence type="ECO:0000259" key="1">
    <source>
        <dbReference type="PROSITE" id="PS50404"/>
    </source>
</evidence>
<evidence type="ECO:0000313" key="2">
    <source>
        <dbReference type="EMBL" id="SFQ16611.1"/>
    </source>
</evidence>
<dbReference type="SFLD" id="SFLDG01150">
    <property type="entry name" value="Main.1:_Beta-like"/>
    <property type="match status" value="1"/>
</dbReference>
<dbReference type="Pfam" id="PF02798">
    <property type="entry name" value="GST_N"/>
    <property type="match status" value="1"/>
</dbReference>
<dbReference type="CDD" id="cd03046">
    <property type="entry name" value="GST_N_GTT1_like"/>
    <property type="match status" value="1"/>
</dbReference>
<dbReference type="Gene3D" id="1.20.1050.10">
    <property type="match status" value="1"/>
</dbReference>
<dbReference type="PANTHER" id="PTHR44051">
    <property type="entry name" value="GLUTATHIONE S-TRANSFERASE-RELATED"/>
    <property type="match status" value="1"/>
</dbReference>
<dbReference type="InterPro" id="IPR004045">
    <property type="entry name" value="Glutathione_S-Trfase_N"/>
</dbReference>
<evidence type="ECO:0000313" key="3">
    <source>
        <dbReference type="Proteomes" id="UP000243106"/>
    </source>
</evidence>
<gene>
    <name evidence="2" type="ORF">SAMN05421853_102218</name>
</gene>
<reference evidence="3" key="1">
    <citation type="submission" date="2016-10" db="EMBL/GenBank/DDBJ databases">
        <authorList>
            <person name="Varghese N."/>
            <person name="Submissions S."/>
        </authorList>
    </citation>
    <scope>NUCLEOTIDE SEQUENCE [LARGE SCALE GENOMIC DNA]</scope>
    <source>
        <strain evidence="3">JCM 10271</strain>
    </source>
</reference>
<organism evidence="2 3">
    <name type="scientific">Roseivivax halotolerans</name>
    <dbReference type="NCBI Taxonomy" id="93684"/>
    <lineage>
        <taxon>Bacteria</taxon>
        <taxon>Pseudomonadati</taxon>
        <taxon>Pseudomonadota</taxon>
        <taxon>Alphaproteobacteria</taxon>
        <taxon>Rhodobacterales</taxon>
        <taxon>Roseobacteraceae</taxon>
        <taxon>Roseivivax</taxon>
    </lineage>
</organism>
<keyword evidence="2" id="KW-0808">Transferase</keyword>
<feature type="domain" description="GST N-terminal" evidence="1">
    <location>
        <begin position="1"/>
        <end position="80"/>
    </location>
</feature>
<dbReference type="InterPro" id="IPR036249">
    <property type="entry name" value="Thioredoxin-like_sf"/>
</dbReference>
<dbReference type="Proteomes" id="UP000243106">
    <property type="component" value="Unassembled WGS sequence"/>
</dbReference>
<dbReference type="InterPro" id="IPR036282">
    <property type="entry name" value="Glutathione-S-Trfase_C_sf"/>
</dbReference>
<dbReference type="InterPro" id="IPR040079">
    <property type="entry name" value="Glutathione_S-Trfase"/>
</dbReference>
<accession>A0A1I5WA99</accession>
<dbReference type="STRING" id="93684.SAMN05421853_102218"/>
<sequence length="220" mass="25012">MIRLHHVPLGRSFRVMWLMEELGLEYEVAYYSIRDGSMRSPDFLALSPAGRVPALDYHGETMVESGAILQILCERHPEPRLQPAPGEDGRARYLETLAYSETIGCLVENLNLNRVFLRNPEDASPVVIKLLTARLRGALRGAEALLSGDYVLPSGFSAADIMLSYGFELARYYVRMEEFPTLMDYWERLKARPAYIAAKARDGEQDLYDRDFYPLPGEET</sequence>
<dbReference type="RefSeq" id="WP_093009488.1">
    <property type="nucleotide sequence ID" value="NZ_FOXV01000002.1"/>
</dbReference>
<dbReference type="PROSITE" id="PS50404">
    <property type="entry name" value="GST_NTER"/>
    <property type="match status" value="1"/>
</dbReference>
<protein>
    <submittedName>
        <fullName evidence="2">Glutathione S-transferase</fullName>
    </submittedName>
</protein>
<dbReference type="SUPFAM" id="SSF52833">
    <property type="entry name" value="Thioredoxin-like"/>
    <property type="match status" value="1"/>
</dbReference>